<comment type="caution">
    <text evidence="2">The sequence shown here is derived from an EMBL/GenBank/DDBJ whole genome shotgun (WGS) entry which is preliminary data.</text>
</comment>
<evidence type="ECO:0000313" key="2">
    <source>
        <dbReference type="EMBL" id="KAK0583504.1"/>
    </source>
</evidence>
<reference evidence="2" key="2">
    <citation type="submission" date="2023-06" db="EMBL/GenBank/DDBJ databases">
        <authorList>
            <person name="Swenson N.G."/>
            <person name="Wegrzyn J.L."/>
            <person name="Mcevoy S.L."/>
        </authorList>
    </citation>
    <scope>NUCLEOTIDE SEQUENCE</scope>
    <source>
        <strain evidence="2">NS2018</strain>
        <tissue evidence="2">Leaf</tissue>
    </source>
</reference>
<dbReference type="EMBL" id="JAUESC010000384">
    <property type="protein sequence ID" value="KAK0583504.1"/>
    <property type="molecule type" value="Genomic_DNA"/>
</dbReference>
<accession>A0AA39S282</accession>
<sequence length="152" mass="16519">MNLELTSESSLITFHANENADILGEEVEVRPLPDKDYSSFMADDLDDINWSNFKDLAKGYRDDPPGGTSVDPSAAVASEVETSDLDQSIVRDVLDVRVTLRFQSVDEGDPLGPRVVVVVERCLRGVCVSDDIDSSGGTVPAESNGRERQGFV</sequence>
<reference evidence="2" key="1">
    <citation type="journal article" date="2022" name="Plant J.">
        <title>Strategies of tolerance reflected in two North American maple genomes.</title>
        <authorList>
            <person name="McEvoy S.L."/>
            <person name="Sezen U.U."/>
            <person name="Trouern-Trend A."/>
            <person name="McMahon S.M."/>
            <person name="Schaberg P.G."/>
            <person name="Yang J."/>
            <person name="Wegrzyn J.L."/>
            <person name="Swenson N.G."/>
        </authorList>
    </citation>
    <scope>NUCLEOTIDE SEQUENCE</scope>
    <source>
        <strain evidence="2">NS2018</strain>
    </source>
</reference>
<dbReference type="Proteomes" id="UP001168877">
    <property type="component" value="Unassembled WGS sequence"/>
</dbReference>
<keyword evidence="3" id="KW-1185">Reference proteome</keyword>
<feature type="region of interest" description="Disordered" evidence="1">
    <location>
        <begin position="133"/>
        <end position="152"/>
    </location>
</feature>
<protein>
    <submittedName>
        <fullName evidence="2">Uncharacterized protein</fullName>
    </submittedName>
</protein>
<evidence type="ECO:0000313" key="3">
    <source>
        <dbReference type="Proteomes" id="UP001168877"/>
    </source>
</evidence>
<dbReference type="AlphaFoldDB" id="A0AA39S282"/>
<proteinExistence type="predicted"/>
<gene>
    <name evidence="2" type="ORF">LWI29_037605</name>
</gene>
<organism evidence="2 3">
    <name type="scientific">Acer saccharum</name>
    <name type="common">Sugar maple</name>
    <dbReference type="NCBI Taxonomy" id="4024"/>
    <lineage>
        <taxon>Eukaryota</taxon>
        <taxon>Viridiplantae</taxon>
        <taxon>Streptophyta</taxon>
        <taxon>Embryophyta</taxon>
        <taxon>Tracheophyta</taxon>
        <taxon>Spermatophyta</taxon>
        <taxon>Magnoliopsida</taxon>
        <taxon>eudicotyledons</taxon>
        <taxon>Gunneridae</taxon>
        <taxon>Pentapetalae</taxon>
        <taxon>rosids</taxon>
        <taxon>malvids</taxon>
        <taxon>Sapindales</taxon>
        <taxon>Sapindaceae</taxon>
        <taxon>Hippocastanoideae</taxon>
        <taxon>Acereae</taxon>
        <taxon>Acer</taxon>
    </lineage>
</organism>
<evidence type="ECO:0000256" key="1">
    <source>
        <dbReference type="SAM" id="MobiDB-lite"/>
    </source>
</evidence>
<name>A0AA39S282_ACESA</name>